<proteinExistence type="inferred from homology"/>
<evidence type="ECO:0000256" key="2">
    <source>
        <dbReference type="PROSITE-ProRule" id="PRU00285"/>
    </source>
</evidence>
<dbReference type="Pfam" id="PF00011">
    <property type="entry name" value="HSP20"/>
    <property type="match status" value="1"/>
</dbReference>
<dbReference type="PROSITE" id="PS01031">
    <property type="entry name" value="SHSP"/>
    <property type="match status" value="1"/>
</dbReference>
<evidence type="ECO:0000313" key="5">
    <source>
        <dbReference type="EMBL" id="NDV40236.1"/>
    </source>
</evidence>
<dbReference type="InterPro" id="IPR002068">
    <property type="entry name" value="A-crystallin/Hsp20_dom"/>
</dbReference>
<dbReference type="SUPFAM" id="SSF49764">
    <property type="entry name" value="HSP20-like chaperones"/>
    <property type="match status" value="1"/>
</dbReference>
<evidence type="ECO:0000256" key="1">
    <source>
        <dbReference type="ARBA" id="ARBA00023016"/>
    </source>
</evidence>
<dbReference type="InterPro" id="IPR008978">
    <property type="entry name" value="HSP20-like_chaperone"/>
</dbReference>
<sequence length="105" mass="12252">MDVTEDDKSFSISAELPGIKKEDIKIHVDGHLLTISAERKEKKVEEDKEKHYHYSERRYGKIQRSIELPTTVDVDSPKTSFEDGVLHLEFIKKVDEKKRKVIKIT</sequence>
<dbReference type="AlphaFoldDB" id="A0A6B2LUK9"/>
<comment type="similarity">
    <text evidence="2 3">Belongs to the small heat shock protein (HSP20) family.</text>
</comment>
<protein>
    <recommendedName>
        <fullName evidence="4">SHSP domain-containing protein</fullName>
    </recommendedName>
</protein>
<dbReference type="Gene3D" id="2.60.40.790">
    <property type="match status" value="1"/>
</dbReference>
<evidence type="ECO:0000259" key="4">
    <source>
        <dbReference type="PROSITE" id="PS01031"/>
    </source>
</evidence>
<keyword evidence="1" id="KW-0346">Stress response</keyword>
<dbReference type="EMBL" id="GIBP01011267">
    <property type="protein sequence ID" value="NDV40236.1"/>
    <property type="molecule type" value="Transcribed_RNA"/>
</dbReference>
<feature type="domain" description="SHSP" evidence="4">
    <location>
        <begin position="1"/>
        <end position="105"/>
    </location>
</feature>
<reference evidence="5" key="1">
    <citation type="journal article" date="2020" name="J. Eukaryot. Microbiol.">
        <title>De novo Sequencing, Assembly and Annotation of the Transcriptome for the Free-Living Testate Amoeba Arcella intermedia.</title>
        <authorList>
            <person name="Ribeiro G.M."/>
            <person name="Porfirio-Sousa A.L."/>
            <person name="Maurer-Alcala X.X."/>
            <person name="Katz L.A."/>
            <person name="Lahr D.J.G."/>
        </authorList>
    </citation>
    <scope>NUCLEOTIDE SEQUENCE</scope>
</reference>
<evidence type="ECO:0000256" key="3">
    <source>
        <dbReference type="RuleBase" id="RU003616"/>
    </source>
</evidence>
<accession>A0A6B2LUK9</accession>
<organism evidence="5">
    <name type="scientific">Arcella intermedia</name>
    <dbReference type="NCBI Taxonomy" id="1963864"/>
    <lineage>
        <taxon>Eukaryota</taxon>
        <taxon>Amoebozoa</taxon>
        <taxon>Tubulinea</taxon>
        <taxon>Elardia</taxon>
        <taxon>Arcellinida</taxon>
        <taxon>Sphaerothecina</taxon>
        <taxon>Arcellidae</taxon>
        <taxon>Arcella</taxon>
    </lineage>
</organism>
<dbReference type="PANTHER" id="PTHR11527">
    <property type="entry name" value="HEAT-SHOCK PROTEIN 20 FAMILY MEMBER"/>
    <property type="match status" value="1"/>
</dbReference>
<name>A0A6B2LUK9_9EUKA</name>
<dbReference type="CDD" id="cd06464">
    <property type="entry name" value="ACD_sHsps-like"/>
    <property type="match status" value="1"/>
</dbReference>
<dbReference type="InterPro" id="IPR031107">
    <property type="entry name" value="Small_HSP"/>
</dbReference>